<evidence type="ECO:0000313" key="2">
    <source>
        <dbReference type="EMBL" id="MCP2272700.1"/>
    </source>
</evidence>
<comment type="caution">
    <text evidence="2">The sequence shown here is derived from an EMBL/GenBank/DDBJ whole genome shotgun (WGS) entry which is preliminary data.</text>
</comment>
<dbReference type="EMBL" id="JAMTCO010000013">
    <property type="protein sequence ID" value="MCP2272700.1"/>
    <property type="molecule type" value="Genomic_DNA"/>
</dbReference>
<dbReference type="Gene3D" id="3.40.140.10">
    <property type="entry name" value="Cytidine Deaminase, domain 2"/>
    <property type="match status" value="1"/>
</dbReference>
<proteinExistence type="predicted"/>
<dbReference type="PROSITE" id="PS51747">
    <property type="entry name" value="CYT_DCMP_DEAMINASES_2"/>
    <property type="match status" value="1"/>
</dbReference>
<sequence>MSHDDDLRWMREAIALAHQCLPTDSAYAVGAILVGSNGAELSRGYSRETDPSVHAEESALAKLPTPRPDLTGATLYSTLEPCSQRRSRPLTCTQLILNTPITRVVYAWREPPLLADCHGHELLTQAGITVVELPDLADEARVPNRHLFKP</sequence>
<evidence type="ECO:0000259" key="1">
    <source>
        <dbReference type="PROSITE" id="PS51747"/>
    </source>
</evidence>
<dbReference type="PANTHER" id="PTHR11079:SF162">
    <property type="entry name" value="RIBOFLAVIN BIOSYNTHESIS PROTEIN PYRD, CHLOROPLASTIC"/>
    <property type="match status" value="1"/>
</dbReference>
<organism evidence="2 3">
    <name type="scientific">Actinokineospora diospyrosa</name>
    <dbReference type="NCBI Taxonomy" id="103728"/>
    <lineage>
        <taxon>Bacteria</taxon>
        <taxon>Bacillati</taxon>
        <taxon>Actinomycetota</taxon>
        <taxon>Actinomycetes</taxon>
        <taxon>Pseudonocardiales</taxon>
        <taxon>Pseudonocardiaceae</taxon>
        <taxon>Actinokineospora</taxon>
    </lineage>
</organism>
<protein>
    <submittedName>
        <fullName evidence="2">Diaminohydroxyphosphoribosylaminopyrimidine deaminase</fullName>
    </submittedName>
</protein>
<keyword evidence="3" id="KW-1185">Reference proteome</keyword>
<dbReference type="Proteomes" id="UP001205185">
    <property type="component" value="Unassembled WGS sequence"/>
</dbReference>
<dbReference type="InterPro" id="IPR002125">
    <property type="entry name" value="CMP_dCMP_dom"/>
</dbReference>
<evidence type="ECO:0000313" key="3">
    <source>
        <dbReference type="Proteomes" id="UP001205185"/>
    </source>
</evidence>
<accession>A0ABT1IJ68</accession>
<dbReference type="SUPFAM" id="SSF53927">
    <property type="entry name" value="Cytidine deaminase-like"/>
    <property type="match status" value="1"/>
</dbReference>
<dbReference type="InterPro" id="IPR016193">
    <property type="entry name" value="Cytidine_deaminase-like"/>
</dbReference>
<feature type="domain" description="CMP/dCMP-type deaminase" evidence="1">
    <location>
        <begin position="4"/>
        <end position="130"/>
    </location>
</feature>
<name>A0ABT1IJ68_9PSEU</name>
<gene>
    <name evidence="2" type="ORF">LV75_005226</name>
</gene>
<dbReference type="PANTHER" id="PTHR11079">
    <property type="entry name" value="CYTOSINE DEAMINASE FAMILY MEMBER"/>
    <property type="match status" value="1"/>
</dbReference>
<reference evidence="2 3" key="1">
    <citation type="submission" date="2022-06" db="EMBL/GenBank/DDBJ databases">
        <title>Genomic Encyclopedia of Archaeal and Bacterial Type Strains, Phase II (KMG-II): from individual species to whole genera.</title>
        <authorList>
            <person name="Goeker M."/>
        </authorList>
    </citation>
    <scope>NUCLEOTIDE SEQUENCE [LARGE SCALE GENOMIC DNA]</scope>
    <source>
        <strain evidence="2 3">DSM 44255</strain>
    </source>
</reference>
<dbReference type="RefSeq" id="WP_253889622.1">
    <property type="nucleotide sequence ID" value="NZ_BAAAVB010000008.1"/>
</dbReference>
<dbReference type="Pfam" id="PF00383">
    <property type="entry name" value="dCMP_cyt_deam_1"/>
    <property type="match status" value="1"/>
</dbReference>